<comment type="subcellular location">
    <subcellularLocation>
        <location evidence="4">Cytoplasm</location>
    </subcellularLocation>
</comment>
<dbReference type="NCBIfam" id="NF001965">
    <property type="entry name" value="PRK00742.1"/>
    <property type="match status" value="1"/>
</dbReference>
<dbReference type="Pfam" id="PF00072">
    <property type="entry name" value="Response_reg"/>
    <property type="match status" value="1"/>
</dbReference>
<reference evidence="11" key="1">
    <citation type="journal article" date="2019" name="Int. J. Syst. Evol. Microbiol.">
        <title>The Global Catalogue of Microorganisms (GCM) 10K type strain sequencing project: providing services to taxonomists for standard genome sequencing and annotation.</title>
        <authorList>
            <consortium name="The Broad Institute Genomics Platform"/>
            <consortium name="The Broad Institute Genome Sequencing Center for Infectious Disease"/>
            <person name="Wu L."/>
            <person name="Ma J."/>
        </authorList>
    </citation>
    <scope>NUCLEOTIDE SEQUENCE [LARGE SCALE GENOMIC DNA]</scope>
    <source>
        <strain evidence="11">CGMCC 1.6774</strain>
    </source>
</reference>
<dbReference type="InterPro" id="IPR000673">
    <property type="entry name" value="Sig_transdc_resp-reg_Me-estase"/>
</dbReference>
<evidence type="ECO:0000256" key="4">
    <source>
        <dbReference type="HAMAP-Rule" id="MF_00099"/>
    </source>
</evidence>
<comment type="catalytic activity">
    <reaction evidence="3 4">
        <text>[protein]-L-glutamate 5-O-methyl ester + H2O = L-glutamyl-[protein] + methanol + H(+)</text>
        <dbReference type="Rhea" id="RHEA:23236"/>
        <dbReference type="Rhea" id="RHEA-COMP:10208"/>
        <dbReference type="Rhea" id="RHEA-COMP:10311"/>
        <dbReference type="ChEBI" id="CHEBI:15377"/>
        <dbReference type="ChEBI" id="CHEBI:15378"/>
        <dbReference type="ChEBI" id="CHEBI:17790"/>
        <dbReference type="ChEBI" id="CHEBI:29973"/>
        <dbReference type="ChEBI" id="CHEBI:82795"/>
        <dbReference type="EC" id="3.1.1.61"/>
    </reaction>
</comment>
<feature type="active site" evidence="4 5">
    <location>
        <position position="212"/>
    </location>
</feature>
<feature type="domain" description="CheB-type methylesterase" evidence="9">
    <location>
        <begin position="198"/>
        <end position="394"/>
    </location>
</feature>
<dbReference type="EC" id="3.1.1.61" evidence="4"/>
<feature type="compositionally biased region" description="Low complexity" evidence="7">
    <location>
        <begin position="157"/>
        <end position="167"/>
    </location>
</feature>
<feature type="domain" description="Response regulatory" evidence="8">
    <location>
        <begin position="20"/>
        <end position="138"/>
    </location>
</feature>
<protein>
    <recommendedName>
        <fullName evidence="4">Protein-glutamate methylesterase/protein-glutamine glutaminase</fullName>
        <ecNumber evidence="4">3.1.1.61</ecNumber>
        <ecNumber evidence="4">3.5.1.44</ecNumber>
    </recommendedName>
</protein>
<keyword evidence="11" id="KW-1185">Reference proteome</keyword>
<keyword evidence="4 6" id="KW-0597">Phosphoprotein</keyword>
<proteinExistence type="inferred from homology"/>
<evidence type="ECO:0000313" key="10">
    <source>
        <dbReference type="EMBL" id="MFD2181884.1"/>
    </source>
</evidence>
<gene>
    <name evidence="4" type="primary">cheB</name>
    <name evidence="10" type="ORF">ACFSOX_06950</name>
</gene>
<feature type="region of interest" description="Disordered" evidence="7">
    <location>
        <begin position="151"/>
        <end position="183"/>
    </location>
</feature>
<feature type="active site" evidence="4 5">
    <location>
        <position position="240"/>
    </location>
</feature>
<dbReference type="PIRSF" id="PIRSF000876">
    <property type="entry name" value="RR_chemtxs_CheB"/>
    <property type="match status" value="1"/>
</dbReference>
<feature type="modified residue" description="4-aspartylphosphate" evidence="4 6">
    <location>
        <position position="71"/>
    </location>
</feature>
<dbReference type="Gene3D" id="3.40.50.180">
    <property type="entry name" value="Methylesterase CheB, C-terminal domain"/>
    <property type="match status" value="1"/>
</dbReference>
<dbReference type="PROSITE" id="PS50122">
    <property type="entry name" value="CHEB"/>
    <property type="match status" value="1"/>
</dbReference>
<keyword evidence="2 4" id="KW-0378">Hydrolase</keyword>
<accession>A0ABW5AG15</accession>
<dbReference type="RefSeq" id="WP_378477069.1">
    <property type="nucleotide sequence ID" value="NZ_JBHUIW010000005.1"/>
</dbReference>
<evidence type="ECO:0000256" key="6">
    <source>
        <dbReference type="PROSITE-ProRule" id="PRU00169"/>
    </source>
</evidence>
<evidence type="ECO:0000256" key="5">
    <source>
        <dbReference type="PROSITE-ProRule" id="PRU00050"/>
    </source>
</evidence>
<dbReference type="InterPro" id="IPR011006">
    <property type="entry name" value="CheY-like_superfamily"/>
</dbReference>
<dbReference type="GO" id="GO:0008984">
    <property type="term" value="F:protein-glutamate methylesterase activity"/>
    <property type="evidence" value="ECO:0007669"/>
    <property type="project" value="UniProtKB-EC"/>
</dbReference>
<dbReference type="Proteomes" id="UP001597314">
    <property type="component" value="Unassembled WGS sequence"/>
</dbReference>
<evidence type="ECO:0000259" key="8">
    <source>
        <dbReference type="PROSITE" id="PS50110"/>
    </source>
</evidence>
<dbReference type="SMART" id="SM00448">
    <property type="entry name" value="REC"/>
    <property type="match status" value="1"/>
</dbReference>
<keyword evidence="4" id="KW-0963">Cytoplasm</keyword>
<sequence length="396" mass="41643">MALAVTSTSRASTATGDRVRVMVVDDSVVVRGLISRWLEEQPDFEVVASLRTGQEAVDQVERLDPDVAILDIEMPVLDGISALPLLLAKKRDLVVIMASTLTLKNAEISLKALSLGAADYIPKPETARGVTTSADFKRDLVEKVRHLGLRRRRMRAPRPATPAAPAHPDTRLAGGGARPSVAPPAHTIEKTVALKLRPFSHTLPRVLLIGSSTGGPQALNEVIAQLGRVIDQVPVLITQHMPPTFTTILAEHLSRASGRPVREAQDGEPVVAGRVYVAPGAIHMQVARRDGSPVIVLRDGPLVNFCKPAVDPLLSTAAQVWGGATLCVILTGMGSDGAKGAAELVAAGGSVIAQDEASSVVWGMPGAVAQAGLCSAILPLGQIAQKVTRIFSGERS</sequence>
<feature type="active site" evidence="4 5">
    <location>
        <position position="336"/>
    </location>
</feature>
<dbReference type="Pfam" id="PF01339">
    <property type="entry name" value="CheB_methylest"/>
    <property type="match status" value="1"/>
</dbReference>
<dbReference type="Gene3D" id="3.40.50.2300">
    <property type="match status" value="1"/>
</dbReference>
<evidence type="ECO:0000259" key="9">
    <source>
        <dbReference type="PROSITE" id="PS50122"/>
    </source>
</evidence>
<dbReference type="CDD" id="cd17541">
    <property type="entry name" value="REC_CheB-like"/>
    <property type="match status" value="1"/>
</dbReference>
<comment type="PTM">
    <text evidence="4">Phosphorylated by CheA. Phosphorylation of the N-terminal regulatory domain activates the methylesterase activity.</text>
</comment>
<keyword evidence="1 4" id="KW-0145">Chemotaxis</keyword>
<evidence type="ECO:0000256" key="3">
    <source>
        <dbReference type="ARBA" id="ARBA00048267"/>
    </source>
</evidence>
<dbReference type="HAMAP" id="MF_00099">
    <property type="entry name" value="CheB_chemtxs"/>
    <property type="match status" value="1"/>
</dbReference>
<dbReference type="PANTHER" id="PTHR42872">
    <property type="entry name" value="PROTEIN-GLUTAMATE METHYLESTERASE/PROTEIN-GLUTAMINE GLUTAMINASE"/>
    <property type="match status" value="1"/>
</dbReference>
<dbReference type="CDD" id="cd16432">
    <property type="entry name" value="CheB_Rec"/>
    <property type="match status" value="1"/>
</dbReference>
<dbReference type="InterPro" id="IPR035909">
    <property type="entry name" value="CheB_C"/>
</dbReference>
<comment type="domain">
    <text evidence="4">Contains a C-terminal catalytic domain, and an N-terminal region which modulates catalytic activity.</text>
</comment>
<dbReference type="EMBL" id="JBHUIW010000005">
    <property type="protein sequence ID" value="MFD2181884.1"/>
    <property type="molecule type" value="Genomic_DNA"/>
</dbReference>
<dbReference type="EC" id="3.5.1.44" evidence="4"/>
<evidence type="ECO:0000256" key="7">
    <source>
        <dbReference type="SAM" id="MobiDB-lite"/>
    </source>
</evidence>
<evidence type="ECO:0000256" key="1">
    <source>
        <dbReference type="ARBA" id="ARBA00022500"/>
    </source>
</evidence>
<name>A0ABW5AG15_9BRAD</name>
<evidence type="ECO:0000313" key="11">
    <source>
        <dbReference type="Proteomes" id="UP001597314"/>
    </source>
</evidence>
<evidence type="ECO:0000256" key="2">
    <source>
        <dbReference type="ARBA" id="ARBA00022801"/>
    </source>
</evidence>
<comment type="function">
    <text evidence="4">Involved in chemotaxis. Part of a chemotaxis signal transduction system that modulates chemotaxis in response to various stimuli. Catalyzes the demethylation of specific methylglutamate residues introduced into the chemoreceptors (methyl-accepting chemotaxis proteins or MCP) by CheR. Also mediates the irreversible deamidation of specific glutamine residues to glutamic acid.</text>
</comment>
<dbReference type="PANTHER" id="PTHR42872:SF3">
    <property type="entry name" value="PROTEIN-GLUTAMATE METHYLESTERASE_PROTEIN-GLUTAMINE GLUTAMINASE 1"/>
    <property type="match status" value="1"/>
</dbReference>
<organism evidence="10 11">
    <name type="scientific">Rhodoplanes azumiensis</name>
    <dbReference type="NCBI Taxonomy" id="1897628"/>
    <lineage>
        <taxon>Bacteria</taxon>
        <taxon>Pseudomonadati</taxon>
        <taxon>Pseudomonadota</taxon>
        <taxon>Alphaproteobacteria</taxon>
        <taxon>Hyphomicrobiales</taxon>
        <taxon>Nitrobacteraceae</taxon>
        <taxon>Rhodoplanes</taxon>
    </lineage>
</organism>
<dbReference type="InterPro" id="IPR008248">
    <property type="entry name" value="CheB-like"/>
</dbReference>
<dbReference type="SUPFAM" id="SSF52172">
    <property type="entry name" value="CheY-like"/>
    <property type="match status" value="1"/>
</dbReference>
<comment type="catalytic activity">
    <reaction evidence="4">
        <text>L-glutaminyl-[protein] + H2O = L-glutamyl-[protein] + NH4(+)</text>
        <dbReference type="Rhea" id="RHEA:16441"/>
        <dbReference type="Rhea" id="RHEA-COMP:10207"/>
        <dbReference type="Rhea" id="RHEA-COMP:10208"/>
        <dbReference type="ChEBI" id="CHEBI:15377"/>
        <dbReference type="ChEBI" id="CHEBI:28938"/>
        <dbReference type="ChEBI" id="CHEBI:29973"/>
        <dbReference type="ChEBI" id="CHEBI:30011"/>
        <dbReference type="EC" id="3.5.1.44"/>
    </reaction>
</comment>
<dbReference type="InterPro" id="IPR001789">
    <property type="entry name" value="Sig_transdc_resp-reg_receiver"/>
</dbReference>
<comment type="caution">
    <text evidence="10">The sequence shown here is derived from an EMBL/GenBank/DDBJ whole genome shotgun (WGS) entry which is preliminary data.</text>
</comment>
<dbReference type="SUPFAM" id="SSF52738">
    <property type="entry name" value="Methylesterase CheB, C-terminal domain"/>
    <property type="match status" value="1"/>
</dbReference>
<comment type="similarity">
    <text evidence="4">Belongs to the CheB family.</text>
</comment>
<dbReference type="PROSITE" id="PS50110">
    <property type="entry name" value="RESPONSE_REGULATORY"/>
    <property type="match status" value="1"/>
</dbReference>